<evidence type="ECO:0000256" key="5">
    <source>
        <dbReference type="ARBA" id="ARBA00022847"/>
    </source>
</evidence>
<dbReference type="GO" id="GO:0015293">
    <property type="term" value="F:symporter activity"/>
    <property type="evidence" value="ECO:0007669"/>
    <property type="project" value="UniProtKB-KW"/>
</dbReference>
<feature type="transmembrane region" description="Helical" evidence="9">
    <location>
        <begin position="149"/>
        <end position="168"/>
    </location>
</feature>
<feature type="transmembrane region" description="Helical" evidence="9">
    <location>
        <begin position="234"/>
        <end position="253"/>
    </location>
</feature>
<name>A0A7W7RHC0_9ACTN</name>
<organism evidence="10 11">
    <name type="scientific">Lipingzhangella halophila</name>
    <dbReference type="NCBI Taxonomy" id="1783352"/>
    <lineage>
        <taxon>Bacteria</taxon>
        <taxon>Bacillati</taxon>
        <taxon>Actinomycetota</taxon>
        <taxon>Actinomycetes</taxon>
        <taxon>Streptosporangiales</taxon>
        <taxon>Nocardiopsidaceae</taxon>
        <taxon>Lipingzhangella</taxon>
    </lineage>
</organism>
<dbReference type="InterPro" id="IPR018107">
    <property type="entry name" value="Na-dicarboxylate_symporter_CS"/>
</dbReference>
<dbReference type="RefSeq" id="WP_184578811.1">
    <property type="nucleotide sequence ID" value="NZ_JACHJT010000001.1"/>
</dbReference>
<feature type="transmembrane region" description="Helical" evidence="9">
    <location>
        <begin position="86"/>
        <end position="109"/>
    </location>
</feature>
<keyword evidence="11" id="KW-1185">Reference proteome</keyword>
<evidence type="ECO:0000256" key="4">
    <source>
        <dbReference type="ARBA" id="ARBA00022692"/>
    </source>
</evidence>
<accession>A0A7W7RHC0</accession>
<dbReference type="AlphaFoldDB" id="A0A7W7RHC0"/>
<feature type="region of interest" description="Disordered" evidence="8">
    <location>
        <begin position="410"/>
        <end position="433"/>
    </location>
</feature>
<dbReference type="GO" id="GO:0046942">
    <property type="term" value="P:carboxylic acid transport"/>
    <property type="evidence" value="ECO:0007669"/>
    <property type="project" value="UniProtKB-ARBA"/>
</dbReference>
<feature type="transmembrane region" description="Helical" evidence="9">
    <location>
        <begin position="368"/>
        <end position="386"/>
    </location>
</feature>
<dbReference type="InterPro" id="IPR036458">
    <property type="entry name" value="Na:dicarbo_symporter_sf"/>
</dbReference>
<keyword evidence="4 9" id="KW-0812">Transmembrane</keyword>
<keyword evidence="3" id="KW-1003">Cell membrane</keyword>
<keyword evidence="2" id="KW-0813">Transport</keyword>
<feature type="transmembrane region" description="Helical" evidence="9">
    <location>
        <begin position="50"/>
        <end position="74"/>
    </location>
</feature>
<evidence type="ECO:0000256" key="3">
    <source>
        <dbReference type="ARBA" id="ARBA00022475"/>
    </source>
</evidence>
<evidence type="ECO:0000256" key="9">
    <source>
        <dbReference type="SAM" id="Phobius"/>
    </source>
</evidence>
<proteinExistence type="predicted"/>
<dbReference type="InterPro" id="IPR001991">
    <property type="entry name" value="Na-dicarboxylate_symporter"/>
</dbReference>
<dbReference type="EMBL" id="JACHJT010000001">
    <property type="protein sequence ID" value="MBB4931897.1"/>
    <property type="molecule type" value="Genomic_DNA"/>
</dbReference>
<evidence type="ECO:0000313" key="11">
    <source>
        <dbReference type="Proteomes" id="UP000523007"/>
    </source>
</evidence>
<dbReference type="Pfam" id="PF00375">
    <property type="entry name" value="SDF"/>
    <property type="match status" value="1"/>
</dbReference>
<dbReference type="Gene3D" id="1.10.3860.10">
    <property type="entry name" value="Sodium:dicarboxylate symporter"/>
    <property type="match status" value="1"/>
</dbReference>
<dbReference type="PANTHER" id="PTHR42865">
    <property type="entry name" value="PROTON/GLUTAMATE-ASPARTATE SYMPORTER"/>
    <property type="match status" value="1"/>
</dbReference>
<keyword evidence="6 9" id="KW-1133">Transmembrane helix</keyword>
<evidence type="ECO:0000256" key="6">
    <source>
        <dbReference type="ARBA" id="ARBA00022989"/>
    </source>
</evidence>
<evidence type="ECO:0000256" key="8">
    <source>
        <dbReference type="SAM" id="MobiDB-lite"/>
    </source>
</evidence>
<evidence type="ECO:0000256" key="2">
    <source>
        <dbReference type="ARBA" id="ARBA00022448"/>
    </source>
</evidence>
<gene>
    <name evidence="10" type="ORF">F4561_002717</name>
</gene>
<keyword evidence="5" id="KW-0769">Symport</keyword>
<comment type="subcellular location">
    <subcellularLocation>
        <location evidence="1">Cell membrane</location>
        <topology evidence="1">Multi-pass membrane protein</topology>
    </subcellularLocation>
</comment>
<sequence length="433" mass="44624">MSTQTPAPSLWRRYLDFPLIHKMAIGLAAGVAVGLAVGEPITVIAPLGEVFLRLLQMLVMPLIIVTLIAGVSAITPARLGRIGFKVFVFYLVTSAFAITLGLLLALAIAPGTGLSPPGGAEEEGEEPPPISETLLGIVPDNPFAAMVEGNVLAVMFVAIAAGIALTVMRGSDQERVRELGEFLRRGVDGAVELVFLVVRGVLQYAPIGVFALIAVVMGETGIEAIGPLARLTGVIYGAIALQIAVYVLILLAFRVGVGKFFSVAKDPMATAFVTRSSSGTLPVSSRAAERLGVHEGVYSFSLPFGATINMDGTAIYVGAATVFVANVSGTELTLAELVTVVLVGVLASIGTAGVPGAGLIMLTMTVSQAGLSMAPVALVAGIDAILDMARTMCNVTGDLVATRVVARTEPGMLRDPDAPDQARGEDTEAAATS</sequence>
<dbReference type="PROSITE" id="PS00713">
    <property type="entry name" value="NA_DICARBOXYL_SYMP_1"/>
    <property type="match status" value="1"/>
</dbReference>
<feature type="transmembrane region" description="Helical" evidence="9">
    <location>
        <begin position="189"/>
        <end position="214"/>
    </location>
</feature>
<dbReference type="Proteomes" id="UP000523007">
    <property type="component" value="Unassembled WGS sequence"/>
</dbReference>
<comment type="caution">
    <text evidence="10">The sequence shown here is derived from an EMBL/GenBank/DDBJ whole genome shotgun (WGS) entry which is preliminary data.</text>
</comment>
<dbReference type="PRINTS" id="PR00173">
    <property type="entry name" value="EDTRNSPORT"/>
</dbReference>
<feature type="compositionally biased region" description="Basic and acidic residues" evidence="8">
    <location>
        <begin position="412"/>
        <end position="426"/>
    </location>
</feature>
<protein>
    <submittedName>
        <fullName evidence="10">Na+/H+-dicarboxylate symporter</fullName>
    </submittedName>
</protein>
<dbReference type="PANTHER" id="PTHR42865:SF7">
    <property type="entry name" value="PROTON_GLUTAMATE-ASPARTATE SYMPORTER"/>
    <property type="match status" value="1"/>
</dbReference>
<dbReference type="SUPFAM" id="SSF118215">
    <property type="entry name" value="Proton glutamate symport protein"/>
    <property type="match status" value="1"/>
</dbReference>
<evidence type="ECO:0000256" key="7">
    <source>
        <dbReference type="ARBA" id="ARBA00023136"/>
    </source>
</evidence>
<evidence type="ECO:0000256" key="1">
    <source>
        <dbReference type="ARBA" id="ARBA00004651"/>
    </source>
</evidence>
<dbReference type="GO" id="GO:0005886">
    <property type="term" value="C:plasma membrane"/>
    <property type="evidence" value="ECO:0007669"/>
    <property type="project" value="UniProtKB-SubCell"/>
</dbReference>
<keyword evidence="7 9" id="KW-0472">Membrane</keyword>
<evidence type="ECO:0000313" key="10">
    <source>
        <dbReference type="EMBL" id="MBB4931897.1"/>
    </source>
</evidence>
<feature type="transmembrane region" description="Helical" evidence="9">
    <location>
        <begin position="337"/>
        <end position="362"/>
    </location>
</feature>
<reference evidence="10 11" key="1">
    <citation type="submission" date="2020-08" db="EMBL/GenBank/DDBJ databases">
        <title>Sequencing the genomes of 1000 actinobacteria strains.</title>
        <authorList>
            <person name="Klenk H.-P."/>
        </authorList>
    </citation>
    <scope>NUCLEOTIDE SEQUENCE [LARGE SCALE GENOMIC DNA]</scope>
    <source>
        <strain evidence="10 11">DSM 102030</strain>
    </source>
</reference>
<feature type="transmembrane region" description="Helical" evidence="9">
    <location>
        <begin position="19"/>
        <end position="38"/>
    </location>
</feature>